<dbReference type="EMBL" id="GL348715">
    <property type="protein sequence ID" value="EFH60079.1"/>
    <property type="molecule type" value="Genomic_DNA"/>
</dbReference>
<dbReference type="Proteomes" id="UP000008694">
    <property type="component" value="Unassembled WGS sequence"/>
</dbReference>
<proteinExistence type="predicted"/>
<evidence type="ECO:0000259" key="1">
    <source>
        <dbReference type="SMART" id="SM00579"/>
    </source>
</evidence>
<reference evidence="3" key="1">
    <citation type="journal article" date="2011" name="Nat. Genet.">
        <title>The Arabidopsis lyrata genome sequence and the basis of rapid genome size change.</title>
        <authorList>
            <person name="Hu T.T."/>
            <person name="Pattyn P."/>
            <person name="Bakker E.G."/>
            <person name="Cao J."/>
            <person name="Cheng J.-F."/>
            <person name="Clark R.M."/>
            <person name="Fahlgren N."/>
            <person name="Fawcett J.A."/>
            <person name="Grimwood J."/>
            <person name="Gundlach H."/>
            <person name="Haberer G."/>
            <person name="Hollister J.D."/>
            <person name="Ossowski S."/>
            <person name="Ottilar R.P."/>
            <person name="Salamov A.A."/>
            <person name="Schneeberger K."/>
            <person name="Spannagl M."/>
            <person name="Wang X."/>
            <person name="Yang L."/>
            <person name="Nasrallah M.E."/>
            <person name="Bergelson J."/>
            <person name="Carrington J.C."/>
            <person name="Gaut B.S."/>
            <person name="Schmutz J."/>
            <person name="Mayer K.F.X."/>
            <person name="Van de Peer Y."/>
            <person name="Grigoriev I.V."/>
            <person name="Nordborg M."/>
            <person name="Weigel D."/>
            <person name="Guo Y.-L."/>
        </authorList>
    </citation>
    <scope>NUCLEOTIDE SEQUENCE [LARGE SCALE GENOMIC DNA]</scope>
    <source>
        <strain evidence="3">cv. MN47</strain>
    </source>
</reference>
<evidence type="ECO:0000313" key="2">
    <source>
        <dbReference type="EMBL" id="EFH60079.1"/>
    </source>
</evidence>
<dbReference type="HOGENOM" id="CLU_1059012_0_0_1"/>
<accession>D7L0Z6</accession>
<dbReference type="AlphaFoldDB" id="D7L0Z6"/>
<sequence>MYQKLCFSHIIIPSYKRFCFDFSPLEKVALSLCFQTKTCFDGSVNNMHIVKMSFGFAREFYCNQVLTKVRNWNRSVSSKTLKRLKLSCIEYEQISDTVSFDTPNLVYLEYSDYVAGKYPRVNFCSLVEACLNLHMTYDQCAQASYGDLVGNVTDFLMGVSNVQILHFSDRSLEVVKVWKFGEKSYNYNKDMKKQLEQVKHFLETMPNLEQMILYYDTPSDDDVLEVSKQLQMLTRVASAKCKIQALAQAFIESIASSRPFPDS</sequence>
<dbReference type="STRING" id="81972.D7L0Z6"/>
<evidence type="ECO:0000313" key="3">
    <source>
        <dbReference type="Proteomes" id="UP000008694"/>
    </source>
</evidence>
<protein>
    <submittedName>
        <fullName evidence="2">Predicted protein</fullName>
    </submittedName>
</protein>
<feature type="domain" description="FBD" evidence="1">
    <location>
        <begin position="171"/>
        <end position="246"/>
    </location>
</feature>
<dbReference type="PANTHER" id="PTHR31293">
    <property type="entry name" value="RNI-LIKE SUPERFAMILY PROTEIN"/>
    <property type="match status" value="1"/>
</dbReference>
<organism evidence="3">
    <name type="scientific">Arabidopsis lyrata subsp. lyrata</name>
    <name type="common">Lyre-leaved rock-cress</name>
    <dbReference type="NCBI Taxonomy" id="81972"/>
    <lineage>
        <taxon>Eukaryota</taxon>
        <taxon>Viridiplantae</taxon>
        <taxon>Streptophyta</taxon>
        <taxon>Embryophyta</taxon>
        <taxon>Tracheophyta</taxon>
        <taxon>Spermatophyta</taxon>
        <taxon>Magnoliopsida</taxon>
        <taxon>eudicotyledons</taxon>
        <taxon>Gunneridae</taxon>
        <taxon>Pentapetalae</taxon>
        <taxon>rosids</taxon>
        <taxon>malvids</taxon>
        <taxon>Brassicales</taxon>
        <taxon>Brassicaceae</taxon>
        <taxon>Camelineae</taxon>
        <taxon>Arabidopsis</taxon>
    </lineage>
</organism>
<gene>
    <name evidence="2" type="ORF">ARALYDRAFT_674066</name>
</gene>
<keyword evidence="3" id="KW-1185">Reference proteome</keyword>
<dbReference type="SMART" id="SM00579">
    <property type="entry name" value="FBD"/>
    <property type="match status" value="1"/>
</dbReference>
<dbReference type="Gramene" id="Al_scaffold_0003_3263">
    <property type="protein sequence ID" value="Al_scaffold_0003_3263"/>
    <property type="gene ID" value="Al_scaffold_0003_3263"/>
</dbReference>
<dbReference type="PANTHER" id="PTHR31293:SF12">
    <property type="entry name" value="RNI-LIKE SUPERFAMILY PROTEIN"/>
    <property type="match status" value="1"/>
</dbReference>
<dbReference type="InterPro" id="IPR055294">
    <property type="entry name" value="FBL60-like"/>
</dbReference>
<name>D7L0Z6_ARALL</name>
<dbReference type="InterPro" id="IPR006566">
    <property type="entry name" value="FBD"/>
</dbReference>